<feature type="transmembrane region" description="Helical" evidence="7">
    <location>
        <begin position="111"/>
        <end position="135"/>
    </location>
</feature>
<keyword evidence="5" id="KW-0067">ATP-binding</keyword>
<dbReference type="InterPro" id="IPR005467">
    <property type="entry name" value="His_kinase_dom"/>
</dbReference>
<feature type="transmembrane region" description="Helical" evidence="7">
    <location>
        <begin position="28"/>
        <end position="50"/>
    </location>
</feature>
<keyword evidence="2" id="KW-0808">Transferase</keyword>
<name>A0A6N9Q1R5_9BACL</name>
<dbReference type="SUPFAM" id="SSF55874">
    <property type="entry name" value="ATPase domain of HSP90 chaperone/DNA topoisomerase II/histidine kinase"/>
    <property type="match status" value="1"/>
</dbReference>
<dbReference type="InterPro" id="IPR036890">
    <property type="entry name" value="HATPase_C_sf"/>
</dbReference>
<evidence type="ECO:0000256" key="4">
    <source>
        <dbReference type="ARBA" id="ARBA00022777"/>
    </source>
</evidence>
<feature type="transmembrane region" description="Helical" evidence="7">
    <location>
        <begin position="186"/>
        <end position="208"/>
    </location>
</feature>
<feature type="transmembrane region" description="Helical" evidence="7">
    <location>
        <begin position="86"/>
        <end position="104"/>
    </location>
</feature>
<proteinExistence type="predicted"/>
<sequence>MYIFSRLATNIEKVNDLIETFFKLFMNALPLIVIYSFPNYFLTLSFSLIFWGIPLNTVWKRILLFAIIQSIYIDLFIFTSSPQLQLINSLTSYFILFNIVFYHLNKLQKTLIPIFAYIISMTIEILVASIAFIFIPRDELLQSTLNLIYISLPTVVIMTILIYFMIKKKFSPGETLIVNIKKHKKITLLLCILIIQFIVTCFIISIGYFNSTHILSKTLFILLSIMIFLSLIIILVTFSAIKQTKNEAVRMTQKYYIGDVNRMFTSIRGQRHDFLNHVQVIYGFVKYKKYNQLENYTKELTKEISEVNEILEIGHPALAALVQSKMIISLEKKIKFQYDITGLDGLSLGITSIDIIKIIGNLIDNAIDEVETIPLDKKWISLKVTTLSEKLFITTKNPCSSKVINEKNKLFQSGFSTKEKNLHEGIGLAIVKERVEHYKGTIEVKTLSNQVLEFSIQLPLKME</sequence>
<dbReference type="InterPro" id="IPR016120">
    <property type="entry name" value="Sig_transdc_His_kin_SpoOB"/>
</dbReference>
<dbReference type="EMBL" id="SIJB01000018">
    <property type="protein sequence ID" value="NBI28883.1"/>
    <property type="molecule type" value="Genomic_DNA"/>
</dbReference>
<feature type="domain" description="Histidine kinase" evidence="8">
    <location>
        <begin position="291"/>
        <end position="462"/>
    </location>
</feature>
<evidence type="ECO:0000256" key="3">
    <source>
        <dbReference type="ARBA" id="ARBA00022741"/>
    </source>
</evidence>
<dbReference type="Pfam" id="PF14501">
    <property type="entry name" value="HATPase_c_5"/>
    <property type="match status" value="1"/>
</dbReference>
<keyword evidence="6" id="KW-0902">Two-component regulatory system</keyword>
<dbReference type="GO" id="GO:0005524">
    <property type="term" value="F:ATP binding"/>
    <property type="evidence" value="ECO:0007669"/>
    <property type="project" value="UniProtKB-KW"/>
</dbReference>
<dbReference type="AlphaFoldDB" id="A0A6N9Q1R5"/>
<keyword evidence="3" id="KW-0547">Nucleotide-binding</keyword>
<organism evidence="9 10">
    <name type="scientific">Chengkuizengella marina</name>
    <dbReference type="NCBI Taxonomy" id="2507566"/>
    <lineage>
        <taxon>Bacteria</taxon>
        <taxon>Bacillati</taxon>
        <taxon>Bacillota</taxon>
        <taxon>Bacilli</taxon>
        <taxon>Bacillales</taxon>
        <taxon>Paenibacillaceae</taxon>
        <taxon>Chengkuizengella</taxon>
    </lineage>
</organism>
<dbReference type="GO" id="GO:0042802">
    <property type="term" value="F:identical protein binding"/>
    <property type="evidence" value="ECO:0007669"/>
    <property type="project" value="TreeGrafter"/>
</dbReference>
<dbReference type="Pfam" id="PF14689">
    <property type="entry name" value="SPOB_a"/>
    <property type="match status" value="1"/>
</dbReference>
<dbReference type="SMART" id="SM00387">
    <property type="entry name" value="HATPase_c"/>
    <property type="match status" value="1"/>
</dbReference>
<dbReference type="PANTHER" id="PTHR40448:SF1">
    <property type="entry name" value="TWO-COMPONENT SENSOR HISTIDINE KINASE"/>
    <property type="match status" value="1"/>
</dbReference>
<feature type="transmembrane region" description="Helical" evidence="7">
    <location>
        <begin position="147"/>
        <end position="166"/>
    </location>
</feature>
<protein>
    <submittedName>
        <fullName evidence="9">GHKL domain-containing protein</fullName>
    </submittedName>
</protein>
<evidence type="ECO:0000313" key="10">
    <source>
        <dbReference type="Proteomes" id="UP000448943"/>
    </source>
</evidence>
<keyword evidence="7" id="KW-1133">Transmembrane helix</keyword>
<dbReference type="InterPro" id="IPR003594">
    <property type="entry name" value="HATPase_dom"/>
</dbReference>
<dbReference type="InterPro" id="IPR039506">
    <property type="entry name" value="SPOB_a"/>
</dbReference>
<dbReference type="Gene3D" id="3.30.565.10">
    <property type="entry name" value="Histidine kinase-like ATPase, C-terminal domain"/>
    <property type="match status" value="1"/>
</dbReference>
<evidence type="ECO:0000256" key="1">
    <source>
        <dbReference type="ARBA" id="ARBA00022553"/>
    </source>
</evidence>
<evidence type="ECO:0000256" key="6">
    <source>
        <dbReference type="ARBA" id="ARBA00023012"/>
    </source>
</evidence>
<evidence type="ECO:0000256" key="5">
    <source>
        <dbReference type="ARBA" id="ARBA00022840"/>
    </source>
</evidence>
<accession>A0A6N9Q1R5</accession>
<evidence type="ECO:0000256" key="2">
    <source>
        <dbReference type="ARBA" id="ARBA00022679"/>
    </source>
</evidence>
<dbReference type="PANTHER" id="PTHR40448">
    <property type="entry name" value="TWO-COMPONENT SENSOR HISTIDINE KINASE"/>
    <property type="match status" value="1"/>
</dbReference>
<keyword evidence="4" id="KW-0418">Kinase</keyword>
<dbReference type="SUPFAM" id="SSF55890">
    <property type="entry name" value="Sporulation response regulatory protein Spo0B"/>
    <property type="match status" value="1"/>
</dbReference>
<dbReference type="PROSITE" id="PS50109">
    <property type="entry name" value="HIS_KIN"/>
    <property type="match status" value="1"/>
</dbReference>
<comment type="caution">
    <text evidence="9">The sequence shown here is derived from an EMBL/GenBank/DDBJ whole genome shotgun (WGS) entry which is preliminary data.</text>
</comment>
<evidence type="ECO:0000256" key="7">
    <source>
        <dbReference type="SAM" id="Phobius"/>
    </source>
</evidence>
<evidence type="ECO:0000313" key="9">
    <source>
        <dbReference type="EMBL" id="NBI28883.1"/>
    </source>
</evidence>
<reference evidence="9 10" key="1">
    <citation type="submission" date="2019-01" db="EMBL/GenBank/DDBJ databases">
        <title>Chengkuizengella sp. nov., isolated from deep-sea sediment of East Pacific Ocean.</title>
        <authorList>
            <person name="Yang J."/>
            <person name="Lai Q."/>
            <person name="Shao Z."/>
        </authorList>
    </citation>
    <scope>NUCLEOTIDE SEQUENCE [LARGE SCALE GENOMIC DNA]</scope>
    <source>
        <strain evidence="9 10">YPA3-1-1</strain>
    </source>
</reference>
<dbReference type="Gene3D" id="1.10.287.130">
    <property type="match status" value="1"/>
</dbReference>
<keyword evidence="10" id="KW-1185">Reference proteome</keyword>
<keyword evidence="7" id="KW-0812">Transmembrane</keyword>
<dbReference type="GO" id="GO:0000155">
    <property type="term" value="F:phosphorelay sensor kinase activity"/>
    <property type="evidence" value="ECO:0007669"/>
    <property type="project" value="InterPro"/>
</dbReference>
<feature type="transmembrane region" description="Helical" evidence="7">
    <location>
        <begin position="220"/>
        <end position="241"/>
    </location>
</feature>
<dbReference type="InterPro" id="IPR032834">
    <property type="entry name" value="NatK-like_C"/>
</dbReference>
<keyword evidence="1" id="KW-0597">Phosphoprotein</keyword>
<dbReference type="Proteomes" id="UP000448943">
    <property type="component" value="Unassembled WGS sequence"/>
</dbReference>
<feature type="transmembrane region" description="Helical" evidence="7">
    <location>
        <begin position="62"/>
        <end position="80"/>
    </location>
</feature>
<evidence type="ECO:0000259" key="8">
    <source>
        <dbReference type="PROSITE" id="PS50109"/>
    </source>
</evidence>
<keyword evidence="7" id="KW-0472">Membrane</keyword>
<gene>
    <name evidence="9" type="ORF">ERL59_07920</name>
</gene>